<proteinExistence type="inferred from homology"/>
<dbReference type="GO" id="GO:0000136">
    <property type="term" value="C:mannan polymerase complex"/>
    <property type="evidence" value="ECO:0007669"/>
    <property type="project" value="TreeGrafter"/>
</dbReference>
<dbReference type="SUPFAM" id="SSF53448">
    <property type="entry name" value="Nucleotide-diphospho-sugar transferases"/>
    <property type="match status" value="1"/>
</dbReference>
<dbReference type="RefSeq" id="XP_024666373.1">
    <property type="nucleotide sequence ID" value="XM_024810605.1"/>
</dbReference>
<evidence type="ECO:0000256" key="1">
    <source>
        <dbReference type="ARBA" id="ARBA00004323"/>
    </source>
</evidence>
<keyword evidence="10" id="KW-1185">Reference proteome</keyword>
<evidence type="ECO:0000256" key="7">
    <source>
        <dbReference type="ARBA" id="ARBA00037964"/>
    </source>
</evidence>
<reference evidence="9 10" key="1">
    <citation type="submission" date="2017-04" db="EMBL/GenBank/DDBJ databases">
        <title>Genome sequencing of [Candida] sorbophila.</title>
        <authorList>
            <person name="Ahn J.O."/>
        </authorList>
    </citation>
    <scope>NUCLEOTIDE SEQUENCE [LARGE SCALE GENOMIC DNA]</scope>
    <source>
        <strain evidence="9 10">DS02</strain>
    </source>
</reference>
<dbReference type="PANTHER" id="PTHR43083">
    <property type="entry name" value="MANNAN POLYMERASE II"/>
    <property type="match status" value="1"/>
</dbReference>
<keyword evidence="2 8" id="KW-0812">Transmembrane</keyword>
<keyword evidence="5" id="KW-0333">Golgi apparatus</keyword>
<dbReference type="Pfam" id="PF03452">
    <property type="entry name" value="Anp1"/>
    <property type="match status" value="1"/>
</dbReference>
<comment type="similarity">
    <text evidence="7">Belongs to the ANP1/MMN9/VAN1 family.</text>
</comment>
<dbReference type="OrthoDB" id="2405412at2759"/>
<dbReference type="FunFam" id="3.90.550.10:FF:000017">
    <property type="entry name" value="Mannan polymerase II complex ANP1 subunit"/>
    <property type="match status" value="1"/>
</dbReference>
<keyword evidence="6 8" id="KW-0472">Membrane</keyword>
<gene>
    <name evidence="9" type="ORF">B9G98_04048</name>
</gene>
<keyword evidence="4 8" id="KW-1133">Transmembrane helix</keyword>
<evidence type="ECO:0000256" key="4">
    <source>
        <dbReference type="ARBA" id="ARBA00022989"/>
    </source>
</evidence>
<evidence type="ECO:0000256" key="5">
    <source>
        <dbReference type="ARBA" id="ARBA00023034"/>
    </source>
</evidence>
<dbReference type="EMBL" id="NDIQ01000022">
    <property type="protein sequence ID" value="PRT56428.1"/>
    <property type="molecule type" value="Genomic_DNA"/>
</dbReference>
<dbReference type="Proteomes" id="UP000238350">
    <property type="component" value="Unassembled WGS sequence"/>
</dbReference>
<organism evidence="9 10">
    <name type="scientific">Wickerhamiella sorbophila</name>
    <dbReference type="NCBI Taxonomy" id="45607"/>
    <lineage>
        <taxon>Eukaryota</taxon>
        <taxon>Fungi</taxon>
        <taxon>Dikarya</taxon>
        <taxon>Ascomycota</taxon>
        <taxon>Saccharomycotina</taxon>
        <taxon>Dipodascomycetes</taxon>
        <taxon>Dipodascales</taxon>
        <taxon>Trichomonascaceae</taxon>
        <taxon>Wickerhamiella</taxon>
    </lineage>
</organism>
<dbReference type="GO" id="GO:0000032">
    <property type="term" value="P:cell wall mannoprotein biosynthetic process"/>
    <property type="evidence" value="ECO:0007669"/>
    <property type="project" value="TreeGrafter"/>
</dbReference>
<comment type="caution">
    <text evidence="9">The sequence shown here is derived from an EMBL/GenBank/DDBJ whole genome shotgun (WGS) entry which is preliminary data.</text>
</comment>
<accession>A0A2T0FN53</accession>
<dbReference type="PROSITE" id="PS51257">
    <property type="entry name" value="PROKAR_LIPOPROTEIN"/>
    <property type="match status" value="1"/>
</dbReference>
<evidence type="ECO:0000256" key="3">
    <source>
        <dbReference type="ARBA" id="ARBA00022968"/>
    </source>
</evidence>
<dbReference type="GeneID" id="36517796"/>
<comment type="subcellular location">
    <subcellularLocation>
        <location evidence="1">Golgi apparatus membrane</location>
        <topology evidence="1">Single-pass type II membrane protein</topology>
    </subcellularLocation>
</comment>
<feature type="transmembrane region" description="Helical" evidence="8">
    <location>
        <begin position="12"/>
        <end position="36"/>
    </location>
</feature>
<dbReference type="GO" id="GO:0006487">
    <property type="term" value="P:protein N-linked glycosylation"/>
    <property type="evidence" value="ECO:0007669"/>
    <property type="project" value="TreeGrafter"/>
</dbReference>
<dbReference type="AlphaFoldDB" id="A0A2T0FN53"/>
<evidence type="ECO:0000256" key="2">
    <source>
        <dbReference type="ARBA" id="ARBA00022692"/>
    </source>
</evidence>
<evidence type="ECO:0000256" key="8">
    <source>
        <dbReference type="SAM" id="Phobius"/>
    </source>
</evidence>
<evidence type="ECO:0000313" key="10">
    <source>
        <dbReference type="Proteomes" id="UP000238350"/>
    </source>
</evidence>
<evidence type="ECO:0000313" key="9">
    <source>
        <dbReference type="EMBL" id="PRT56428.1"/>
    </source>
</evidence>
<dbReference type="PANTHER" id="PTHR43083:SF6">
    <property type="entry name" value="MANNAN POLYMERASE COMPLEXES SUBUNIT MNN9"/>
    <property type="match status" value="1"/>
</dbReference>
<evidence type="ECO:0000256" key="6">
    <source>
        <dbReference type="ARBA" id="ARBA00023136"/>
    </source>
</evidence>
<dbReference type="InterPro" id="IPR029044">
    <property type="entry name" value="Nucleotide-diphossugar_trans"/>
</dbReference>
<name>A0A2T0FN53_9ASCO</name>
<sequence>MIAKLQQSRNTRSYVTTGALLACGYLFLYVLFSVLVPQQAIGSAKLPKKSLEAPFTIYPMDNIKATSNAEANKEKILVLTPMARFYQGYWDNLVSLTYPHSLIDVGFIVPNDAQGDATLVQLNAAVKKYQTSSDKSSHFRKITILRQDTPSPQSQNEADRHALAFQKERRSLMSLSRNSLLFTTIQADTSWVFWLDADVVETPPTILQDMTKRDVDVLVANCWQRYVENGESKSRPYDFNSWIDSEAAHELANQMGPDDILLEGYAEMATYRTLMAKLYSPTGSTSDLLELDGVGATALLVKADVHRDGAIFPPFAFYHLIESEGFAKMAKRLNYKVYGLPNYLVYHYNE</sequence>
<protein>
    <submittedName>
        <fullName evidence="9">Mannan polymerase complexes subunit MNN9</fullName>
    </submittedName>
</protein>
<dbReference type="Gene3D" id="3.90.550.10">
    <property type="entry name" value="Spore Coat Polysaccharide Biosynthesis Protein SpsA, Chain A"/>
    <property type="match status" value="1"/>
</dbReference>
<dbReference type="InterPro" id="IPR052086">
    <property type="entry name" value="Mannan_Polymerase_Subunit"/>
</dbReference>
<keyword evidence="3" id="KW-0735">Signal-anchor</keyword>
<dbReference type="GO" id="GO:0000009">
    <property type="term" value="F:alpha-1,6-mannosyltransferase activity"/>
    <property type="evidence" value="ECO:0007669"/>
    <property type="project" value="TreeGrafter"/>
</dbReference>
<dbReference type="STRING" id="45607.A0A2T0FN53"/>